<evidence type="ECO:0000313" key="2">
    <source>
        <dbReference type="EMBL" id="QDS74139.1"/>
    </source>
</evidence>
<evidence type="ECO:0000259" key="1">
    <source>
        <dbReference type="PROSITE" id="PS50206"/>
    </source>
</evidence>
<dbReference type="PROSITE" id="PS50206">
    <property type="entry name" value="RHODANESE_3"/>
    <property type="match status" value="1"/>
</dbReference>
<organism evidence="2 3">
    <name type="scientific">Venturia effusa</name>
    <dbReference type="NCBI Taxonomy" id="50376"/>
    <lineage>
        <taxon>Eukaryota</taxon>
        <taxon>Fungi</taxon>
        <taxon>Dikarya</taxon>
        <taxon>Ascomycota</taxon>
        <taxon>Pezizomycotina</taxon>
        <taxon>Dothideomycetes</taxon>
        <taxon>Pleosporomycetidae</taxon>
        <taxon>Venturiales</taxon>
        <taxon>Venturiaceae</taxon>
        <taxon>Venturia</taxon>
    </lineage>
</organism>
<name>A0A517LES3_9PEZI</name>
<proteinExistence type="predicted"/>
<dbReference type="Gene3D" id="3.40.250.10">
    <property type="entry name" value="Rhodanese-like domain"/>
    <property type="match status" value="1"/>
</dbReference>
<sequence length="147" mass="16244">MASMHTQPPGAKNIQQILELARSKLIRLTPGQFMAKLQSASNPVHIIDIRPAAQRELEGPFTIPSSCHSDKHQVHVIERNVLEWRLDPQCEARRKDVVDAEGYQTRIVVICSEGYTSSLAAAALQEIGHHAATDLAGGQKAWKEFLA</sequence>
<dbReference type="STRING" id="50376.A0A517LES3"/>
<feature type="domain" description="Rhodanese" evidence="1">
    <location>
        <begin position="105"/>
        <end position="147"/>
    </location>
</feature>
<keyword evidence="3" id="KW-1185">Reference proteome</keyword>
<dbReference type="Pfam" id="PF00581">
    <property type="entry name" value="Rhodanese"/>
    <property type="match status" value="1"/>
</dbReference>
<dbReference type="AlphaFoldDB" id="A0A517LES3"/>
<dbReference type="EMBL" id="CP042195">
    <property type="protein sequence ID" value="QDS74139.1"/>
    <property type="molecule type" value="Genomic_DNA"/>
</dbReference>
<dbReference type="InterPro" id="IPR001763">
    <property type="entry name" value="Rhodanese-like_dom"/>
</dbReference>
<dbReference type="SUPFAM" id="SSF52821">
    <property type="entry name" value="Rhodanese/Cell cycle control phosphatase"/>
    <property type="match status" value="1"/>
</dbReference>
<protein>
    <recommendedName>
        <fullName evidence="1">Rhodanese domain-containing protein</fullName>
    </recommendedName>
</protein>
<gene>
    <name evidence="2" type="ORF">FKW77_001139</name>
</gene>
<dbReference type="InterPro" id="IPR036873">
    <property type="entry name" value="Rhodanese-like_dom_sf"/>
</dbReference>
<accession>A0A517LES3</accession>
<evidence type="ECO:0000313" key="3">
    <source>
        <dbReference type="Proteomes" id="UP000316270"/>
    </source>
</evidence>
<dbReference type="Proteomes" id="UP000316270">
    <property type="component" value="Chromosome 11"/>
</dbReference>
<reference evidence="2 3" key="1">
    <citation type="submission" date="2019-07" db="EMBL/GenBank/DDBJ databases">
        <title>Finished genome of Venturia effusa.</title>
        <authorList>
            <person name="Young C.A."/>
            <person name="Cox M.P."/>
            <person name="Ganley A.R.D."/>
            <person name="David W.J."/>
        </authorList>
    </citation>
    <scope>NUCLEOTIDE SEQUENCE [LARGE SCALE GENOMIC DNA]</scope>
    <source>
        <strain evidence="3">albino</strain>
    </source>
</reference>
<dbReference type="OrthoDB" id="566238at2759"/>